<sequence>MKALVSTHHIVSRIGNLALGKSFGGSGATFKDVPIPTISDDELLVKVHAVALNPTDFKHIDFVSPTKSIMGCDYAGEVVAVGTSAAGTWKVGERVAGVVHGGIYSDRGAFAEYLKVEYEIAWKIPPEVSDVEATTYGVSAITASLALNNRLGLPWANESYKTDQRESTDRPAIFIYAGSTSAGLFHIQLAKAAGLTVVTTASPHSFDLVKKYGADSVFNYKSPTVVADIVKKFPNMSMAVDCFSEGKSTEMCAKVIKNKGGKVVTLLDAGKSKTPGVEYVSIMAYTMCGHAFQWLPPIGPKFRVNLEDRKTLVHFYAILPELTQTIKPTPIITLEGGFDAIMGGLDQLRAGKVSGGKLVVKV</sequence>
<evidence type="ECO:0000313" key="4">
    <source>
        <dbReference type="EMBL" id="KAF7558012.1"/>
    </source>
</evidence>
<dbReference type="Gene3D" id="3.40.50.720">
    <property type="entry name" value="NAD(P)-binding Rossmann-like Domain"/>
    <property type="match status" value="1"/>
</dbReference>
<organism evidence="4 5">
    <name type="scientific">Cylindrodendrum hubeiense</name>
    <dbReference type="NCBI Taxonomy" id="595255"/>
    <lineage>
        <taxon>Eukaryota</taxon>
        <taxon>Fungi</taxon>
        <taxon>Dikarya</taxon>
        <taxon>Ascomycota</taxon>
        <taxon>Pezizomycotina</taxon>
        <taxon>Sordariomycetes</taxon>
        <taxon>Hypocreomycetidae</taxon>
        <taxon>Hypocreales</taxon>
        <taxon>Nectriaceae</taxon>
        <taxon>Cylindrodendrum</taxon>
    </lineage>
</organism>
<dbReference type="CDD" id="cd08249">
    <property type="entry name" value="enoyl_reductase_like"/>
    <property type="match status" value="1"/>
</dbReference>
<accession>A0A9P5HLZ6</accession>
<dbReference type="SMART" id="SM00829">
    <property type="entry name" value="PKS_ER"/>
    <property type="match status" value="1"/>
</dbReference>
<dbReference type="InterPro" id="IPR020843">
    <property type="entry name" value="ER"/>
</dbReference>
<dbReference type="Pfam" id="PF08240">
    <property type="entry name" value="ADH_N"/>
    <property type="match status" value="1"/>
</dbReference>
<dbReference type="SUPFAM" id="SSF50129">
    <property type="entry name" value="GroES-like"/>
    <property type="match status" value="1"/>
</dbReference>
<dbReference type="EMBL" id="JAANBB010000002">
    <property type="protein sequence ID" value="KAF7558012.1"/>
    <property type="molecule type" value="Genomic_DNA"/>
</dbReference>
<dbReference type="InterPro" id="IPR011032">
    <property type="entry name" value="GroES-like_sf"/>
</dbReference>
<keyword evidence="2" id="KW-0560">Oxidoreductase</keyword>
<evidence type="ECO:0000313" key="5">
    <source>
        <dbReference type="Proteomes" id="UP000722485"/>
    </source>
</evidence>
<comment type="similarity">
    <text evidence="1">Belongs to the zinc-containing alcohol dehydrogenase family.</text>
</comment>
<keyword evidence="5" id="KW-1185">Reference proteome</keyword>
<dbReference type="GO" id="GO:0016651">
    <property type="term" value="F:oxidoreductase activity, acting on NAD(P)H"/>
    <property type="evidence" value="ECO:0007669"/>
    <property type="project" value="InterPro"/>
</dbReference>
<dbReference type="AlphaFoldDB" id="A0A9P5HLZ6"/>
<proteinExistence type="inferred from homology"/>
<protein>
    <recommendedName>
        <fullName evidence="3">Enoyl reductase (ER) domain-containing protein</fullName>
    </recommendedName>
</protein>
<evidence type="ECO:0000259" key="3">
    <source>
        <dbReference type="SMART" id="SM00829"/>
    </source>
</evidence>
<dbReference type="OrthoDB" id="9992527at2759"/>
<dbReference type="Pfam" id="PF00107">
    <property type="entry name" value="ADH_zinc_N"/>
    <property type="match status" value="1"/>
</dbReference>
<dbReference type="Gene3D" id="3.90.180.10">
    <property type="entry name" value="Medium-chain alcohol dehydrogenases, catalytic domain"/>
    <property type="match status" value="1"/>
</dbReference>
<dbReference type="PANTHER" id="PTHR45348:SF7">
    <property type="entry name" value="ZINC BINDING OXIDOREDUCTASE, PUTATIVE-RELATED"/>
    <property type="match status" value="1"/>
</dbReference>
<reference evidence="4" key="1">
    <citation type="submission" date="2020-03" db="EMBL/GenBank/DDBJ databases">
        <title>Draft Genome Sequence of Cylindrodendrum hubeiense.</title>
        <authorList>
            <person name="Buettner E."/>
            <person name="Kellner H."/>
        </authorList>
    </citation>
    <scope>NUCLEOTIDE SEQUENCE</scope>
    <source>
        <strain evidence="4">IHI 201604</strain>
    </source>
</reference>
<dbReference type="PANTHER" id="PTHR45348">
    <property type="entry name" value="HYPOTHETICAL OXIDOREDUCTASE (EUROFUNG)"/>
    <property type="match status" value="1"/>
</dbReference>
<comment type="caution">
    <text evidence="4">The sequence shown here is derived from an EMBL/GenBank/DDBJ whole genome shotgun (WGS) entry which is preliminary data.</text>
</comment>
<evidence type="ECO:0000256" key="1">
    <source>
        <dbReference type="ARBA" id="ARBA00008072"/>
    </source>
</evidence>
<dbReference type="Proteomes" id="UP000722485">
    <property type="component" value="Unassembled WGS sequence"/>
</dbReference>
<dbReference type="SUPFAM" id="SSF51735">
    <property type="entry name" value="NAD(P)-binding Rossmann-fold domains"/>
    <property type="match status" value="1"/>
</dbReference>
<dbReference type="InterPro" id="IPR047122">
    <property type="entry name" value="Trans-enoyl_RdTase-like"/>
</dbReference>
<gene>
    <name evidence="4" type="ORF">G7Z17_g318</name>
</gene>
<feature type="domain" description="Enoyl reductase (ER)" evidence="3">
    <location>
        <begin position="25"/>
        <end position="360"/>
    </location>
</feature>
<name>A0A9P5HLZ6_9HYPO</name>
<dbReference type="InterPro" id="IPR036291">
    <property type="entry name" value="NAD(P)-bd_dom_sf"/>
</dbReference>
<dbReference type="InterPro" id="IPR013154">
    <property type="entry name" value="ADH-like_N"/>
</dbReference>
<dbReference type="InterPro" id="IPR013149">
    <property type="entry name" value="ADH-like_C"/>
</dbReference>
<evidence type="ECO:0000256" key="2">
    <source>
        <dbReference type="ARBA" id="ARBA00023002"/>
    </source>
</evidence>